<dbReference type="STRING" id="311410.LA5095_03685"/>
<evidence type="ECO:0000313" key="4">
    <source>
        <dbReference type="Proteomes" id="UP000049983"/>
    </source>
</evidence>
<evidence type="ECO:0000259" key="2">
    <source>
        <dbReference type="PROSITE" id="PS51352"/>
    </source>
</evidence>
<dbReference type="GeneID" id="97672237"/>
<reference evidence="4" key="1">
    <citation type="submission" date="2015-07" db="EMBL/GenBank/DDBJ databases">
        <authorList>
            <person name="Rodrigo-Torres Lidia"/>
            <person name="Arahal R.David."/>
        </authorList>
    </citation>
    <scope>NUCLEOTIDE SEQUENCE [LARGE SCALE GENOMIC DNA]</scope>
    <source>
        <strain evidence="4">CECT 5096</strain>
    </source>
</reference>
<proteinExistence type="predicted"/>
<accession>A0A0M6ZBQ6</accession>
<organism evidence="3 4">
    <name type="scientific">Roseibium album</name>
    <dbReference type="NCBI Taxonomy" id="311410"/>
    <lineage>
        <taxon>Bacteria</taxon>
        <taxon>Pseudomonadati</taxon>
        <taxon>Pseudomonadota</taxon>
        <taxon>Alphaproteobacteria</taxon>
        <taxon>Hyphomicrobiales</taxon>
        <taxon>Stappiaceae</taxon>
        <taxon>Roseibium</taxon>
    </lineage>
</organism>
<name>A0A0M6ZBQ6_9HYPH</name>
<dbReference type="OrthoDB" id="9799347at2"/>
<dbReference type="EMBL" id="CXWC01000013">
    <property type="protein sequence ID" value="CTQ77002.1"/>
    <property type="molecule type" value="Genomic_DNA"/>
</dbReference>
<dbReference type="PANTHER" id="PTHR42852:SF18">
    <property type="entry name" value="CHROMOSOME UNDETERMINED SCAFFOLD_47, WHOLE GENOME SHOTGUN SEQUENCE"/>
    <property type="match status" value="1"/>
</dbReference>
<evidence type="ECO:0000313" key="3">
    <source>
        <dbReference type="EMBL" id="CTQ77002.1"/>
    </source>
</evidence>
<dbReference type="PROSITE" id="PS51352">
    <property type="entry name" value="THIOREDOXIN_2"/>
    <property type="match status" value="1"/>
</dbReference>
<dbReference type="RefSeq" id="WP_055117524.1">
    <property type="nucleotide sequence ID" value="NZ_CXWA01000004.1"/>
</dbReference>
<feature type="domain" description="Thioredoxin" evidence="2">
    <location>
        <begin position="38"/>
        <end position="180"/>
    </location>
</feature>
<sequence length="180" mass="20705">MRTSFITFLILIGSFVAVANLYPRLFTRELPVGKFARLDTPRDVPDFEFSDAEGQTFKLADFRGQYLFVNVWATWCEPCREEMPALDQLTRDLSGQNIRILPISIDVTGAGTVERFYRRYELRDLPVYIDPSQAVMRSLNVFGIPTTVLIDPDGREIGRMPGPAQWDREESIQHLQEIMN</sequence>
<dbReference type="InterPro" id="IPR017937">
    <property type="entry name" value="Thioredoxin_CS"/>
</dbReference>
<dbReference type="CDD" id="cd02966">
    <property type="entry name" value="TlpA_like_family"/>
    <property type="match status" value="1"/>
</dbReference>
<keyword evidence="1" id="KW-0676">Redox-active center</keyword>
<gene>
    <name evidence="3" type="primary">tlpA_3</name>
    <name evidence="3" type="ORF">LA5096_04967</name>
</gene>
<dbReference type="InterPro" id="IPR000866">
    <property type="entry name" value="AhpC/TSA"/>
</dbReference>
<dbReference type="GO" id="GO:0016209">
    <property type="term" value="F:antioxidant activity"/>
    <property type="evidence" value="ECO:0007669"/>
    <property type="project" value="InterPro"/>
</dbReference>
<dbReference type="SUPFAM" id="SSF52833">
    <property type="entry name" value="Thioredoxin-like"/>
    <property type="match status" value="1"/>
</dbReference>
<dbReference type="GO" id="GO:0015036">
    <property type="term" value="F:disulfide oxidoreductase activity"/>
    <property type="evidence" value="ECO:0007669"/>
    <property type="project" value="UniProtKB-ARBA"/>
</dbReference>
<dbReference type="AlphaFoldDB" id="A0A0M6ZBQ6"/>
<dbReference type="InterPro" id="IPR013766">
    <property type="entry name" value="Thioredoxin_domain"/>
</dbReference>
<dbReference type="Proteomes" id="UP000049983">
    <property type="component" value="Unassembled WGS sequence"/>
</dbReference>
<dbReference type="InterPro" id="IPR036249">
    <property type="entry name" value="Thioredoxin-like_sf"/>
</dbReference>
<evidence type="ECO:0000256" key="1">
    <source>
        <dbReference type="ARBA" id="ARBA00023284"/>
    </source>
</evidence>
<dbReference type="PANTHER" id="PTHR42852">
    <property type="entry name" value="THIOL:DISULFIDE INTERCHANGE PROTEIN DSBE"/>
    <property type="match status" value="1"/>
</dbReference>
<protein>
    <submittedName>
        <fullName evidence="3">Cytochrome c biogenesis protein TlpA</fullName>
    </submittedName>
</protein>
<keyword evidence="4" id="KW-1185">Reference proteome</keyword>
<dbReference type="PROSITE" id="PS00194">
    <property type="entry name" value="THIOREDOXIN_1"/>
    <property type="match status" value="1"/>
</dbReference>
<dbReference type="Pfam" id="PF00578">
    <property type="entry name" value="AhpC-TSA"/>
    <property type="match status" value="1"/>
</dbReference>
<dbReference type="Gene3D" id="3.40.30.10">
    <property type="entry name" value="Glutaredoxin"/>
    <property type="match status" value="1"/>
</dbReference>
<dbReference type="InterPro" id="IPR050553">
    <property type="entry name" value="Thioredoxin_ResA/DsbE_sf"/>
</dbReference>